<accession>A0AAU9QQC6</accession>
<evidence type="ECO:0000313" key="3">
    <source>
        <dbReference type="Proteomes" id="UP001295462"/>
    </source>
</evidence>
<name>A0AAU9QQC6_9VIBR</name>
<dbReference type="EMBL" id="CAKMUD010000087">
    <property type="protein sequence ID" value="CAH1597694.1"/>
    <property type="molecule type" value="Genomic_DNA"/>
</dbReference>
<keyword evidence="1" id="KW-0472">Membrane</keyword>
<evidence type="ECO:0000313" key="2">
    <source>
        <dbReference type="EMBL" id="CAH1597694.1"/>
    </source>
</evidence>
<evidence type="ECO:0000256" key="1">
    <source>
        <dbReference type="SAM" id="Phobius"/>
    </source>
</evidence>
<protein>
    <recommendedName>
        <fullName evidence="4">Phage abortive infection protein</fullName>
    </recommendedName>
</protein>
<organism evidence="2 3">
    <name type="scientific">Vibrio jasicida</name>
    <dbReference type="NCBI Taxonomy" id="766224"/>
    <lineage>
        <taxon>Bacteria</taxon>
        <taxon>Pseudomonadati</taxon>
        <taxon>Pseudomonadota</taxon>
        <taxon>Gammaproteobacteria</taxon>
        <taxon>Vibrionales</taxon>
        <taxon>Vibrionaceae</taxon>
        <taxon>Vibrio</taxon>
    </lineage>
</organism>
<keyword evidence="1" id="KW-0812">Transmembrane</keyword>
<comment type="caution">
    <text evidence="2">The sequence shown here is derived from an EMBL/GenBank/DDBJ whole genome shotgun (WGS) entry which is preliminary data.</text>
</comment>
<proteinExistence type="predicted"/>
<reference evidence="2" key="1">
    <citation type="submission" date="2022-01" db="EMBL/GenBank/DDBJ databases">
        <authorList>
            <person name="Lagorce A."/>
        </authorList>
    </citation>
    <scope>NUCLEOTIDE SEQUENCE</scope>
    <source>
        <strain evidence="2">Th15_F1_A12</strain>
    </source>
</reference>
<feature type="transmembrane region" description="Helical" evidence="1">
    <location>
        <begin position="48"/>
        <end position="65"/>
    </location>
</feature>
<dbReference type="AlphaFoldDB" id="A0AAU9QQC6"/>
<dbReference type="RefSeq" id="WP_409589459.1">
    <property type="nucleotide sequence ID" value="NZ_CAKMTZ010000086.1"/>
</dbReference>
<evidence type="ECO:0008006" key="4">
    <source>
        <dbReference type="Google" id="ProtNLM"/>
    </source>
</evidence>
<dbReference type="Proteomes" id="UP001295462">
    <property type="component" value="Unassembled WGS sequence"/>
</dbReference>
<keyword evidence="1" id="KW-1133">Transmembrane helix</keyword>
<feature type="transmembrane region" description="Helical" evidence="1">
    <location>
        <begin position="7"/>
        <end position="28"/>
    </location>
</feature>
<gene>
    <name evidence="2" type="ORF">THF1A12_330027</name>
</gene>
<sequence length="275" mass="31565">MSQKKILITLLCFTIAIFLVVLIITAVMNYFDIALDGFNQLTQNFQNLAIPLVTALSVGFLYSSITENTKQTKILRLDELINGHIDVLERYYKTEVSSIPFIIQQVLSEHGRHTGKLDTKRLVLQVNAFLCHEGKIAHSSVSAAVHDYLKYKCFISGQSLDWVLSDPFSDIVALLCQRQDLELDENRNLYIFKKLDGIAPLLEYVDMLDDEDYTLFSKRLVYPNKELSETLLSPSCTHEETLADFSDRIKKFESLTAEEILRFTKEDYESWSNLT</sequence>